<feature type="region of interest" description="Disordered" evidence="1">
    <location>
        <begin position="40"/>
        <end position="63"/>
    </location>
</feature>
<feature type="compositionally biased region" description="Polar residues" evidence="1">
    <location>
        <begin position="48"/>
        <end position="63"/>
    </location>
</feature>
<protein>
    <submittedName>
        <fullName evidence="2">Uncharacterized protein</fullName>
    </submittedName>
</protein>
<evidence type="ECO:0000256" key="1">
    <source>
        <dbReference type="SAM" id="MobiDB-lite"/>
    </source>
</evidence>
<dbReference type="EMBL" id="KB445814">
    <property type="protein sequence ID" value="EMD32000.1"/>
    <property type="molecule type" value="Genomic_DNA"/>
</dbReference>
<name>M2QIT0_CERS8</name>
<organism evidence="2 3">
    <name type="scientific">Ceriporiopsis subvermispora (strain B)</name>
    <name type="common">White-rot fungus</name>
    <name type="synonym">Gelatoporia subvermispora</name>
    <dbReference type="NCBI Taxonomy" id="914234"/>
    <lineage>
        <taxon>Eukaryota</taxon>
        <taxon>Fungi</taxon>
        <taxon>Dikarya</taxon>
        <taxon>Basidiomycota</taxon>
        <taxon>Agaricomycotina</taxon>
        <taxon>Agaricomycetes</taxon>
        <taxon>Polyporales</taxon>
        <taxon>Gelatoporiaceae</taxon>
        <taxon>Gelatoporia</taxon>
    </lineage>
</organism>
<dbReference type="Proteomes" id="UP000016930">
    <property type="component" value="Unassembled WGS sequence"/>
</dbReference>
<feature type="compositionally biased region" description="Basic and acidic residues" evidence="1">
    <location>
        <begin position="272"/>
        <end position="288"/>
    </location>
</feature>
<accession>M2QIT0</accession>
<evidence type="ECO:0000313" key="3">
    <source>
        <dbReference type="Proteomes" id="UP000016930"/>
    </source>
</evidence>
<proteinExistence type="predicted"/>
<feature type="compositionally biased region" description="Low complexity" evidence="1">
    <location>
        <begin position="250"/>
        <end position="271"/>
    </location>
</feature>
<evidence type="ECO:0000313" key="2">
    <source>
        <dbReference type="EMBL" id="EMD32000.1"/>
    </source>
</evidence>
<dbReference type="AlphaFoldDB" id="M2QIT0"/>
<reference evidence="2 3" key="1">
    <citation type="journal article" date="2012" name="Proc. Natl. Acad. Sci. U.S.A.">
        <title>Comparative genomics of Ceriporiopsis subvermispora and Phanerochaete chrysosporium provide insight into selective ligninolysis.</title>
        <authorList>
            <person name="Fernandez-Fueyo E."/>
            <person name="Ruiz-Duenas F.J."/>
            <person name="Ferreira P."/>
            <person name="Floudas D."/>
            <person name="Hibbett D.S."/>
            <person name="Canessa P."/>
            <person name="Larrondo L.F."/>
            <person name="James T.Y."/>
            <person name="Seelenfreund D."/>
            <person name="Lobos S."/>
            <person name="Polanco R."/>
            <person name="Tello M."/>
            <person name="Honda Y."/>
            <person name="Watanabe T."/>
            <person name="Watanabe T."/>
            <person name="Ryu J.S."/>
            <person name="Kubicek C.P."/>
            <person name="Schmoll M."/>
            <person name="Gaskell J."/>
            <person name="Hammel K.E."/>
            <person name="St John F.J."/>
            <person name="Vanden Wymelenberg A."/>
            <person name="Sabat G."/>
            <person name="Splinter BonDurant S."/>
            <person name="Syed K."/>
            <person name="Yadav J.S."/>
            <person name="Doddapaneni H."/>
            <person name="Subramanian V."/>
            <person name="Lavin J.L."/>
            <person name="Oguiza J.A."/>
            <person name="Perez G."/>
            <person name="Pisabarro A.G."/>
            <person name="Ramirez L."/>
            <person name="Santoyo F."/>
            <person name="Master E."/>
            <person name="Coutinho P.M."/>
            <person name="Henrissat B."/>
            <person name="Lombard V."/>
            <person name="Magnuson J.K."/>
            <person name="Kuees U."/>
            <person name="Hori C."/>
            <person name="Igarashi K."/>
            <person name="Samejima M."/>
            <person name="Held B.W."/>
            <person name="Barry K.W."/>
            <person name="LaButti K.M."/>
            <person name="Lapidus A."/>
            <person name="Lindquist E.A."/>
            <person name="Lucas S.M."/>
            <person name="Riley R."/>
            <person name="Salamov A.A."/>
            <person name="Hoffmeister D."/>
            <person name="Schwenk D."/>
            <person name="Hadar Y."/>
            <person name="Yarden O."/>
            <person name="de Vries R.P."/>
            <person name="Wiebenga A."/>
            <person name="Stenlid J."/>
            <person name="Eastwood D."/>
            <person name="Grigoriev I.V."/>
            <person name="Berka R.M."/>
            <person name="Blanchette R.A."/>
            <person name="Kersten P."/>
            <person name="Martinez A.T."/>
            <person name="Vicuna R."/>
            <person name="Cullen D."/>
        </authorList>
    </citation>
    <scope>NUCLEOTIDE SEQUENCE [LARGE SCALE GENOMIC DNA]</scope>
    <source>
        <strain evidence="2 3">B</strain>
    </source>
</reference>
<gene>
    <name evidence="2" type="ORF">CERSUDRAFT_77835</name>
</gene>
<dbReference type="HOGENOM" id="CLU_808932_0_0_1"/>
<sequence length="343" mass="36944">MEVRSSTSKLPPVLSHPMPLALHVHRPSSNTICLRGATAPRGLVSDPSPGSTRAQARTDATTSHAANVKLVDSPLVPHAVWRADLGVRSWPTYRSIKEWRESRASYPPIARQTVCCISWQAGRLTSKRHRFAPRAIPPIIPASWGNRLRKPGVLISHICSTNGCGCGQAWGERGGGETLREEGVEYGVAGTGGLGSDSVWAVEAKVHRRSAGGRRGCISPHRNPALCSAVEATARIFILSLKPPKHLRNAPNNWATAPAAQAGAPSPSAGQRDAEREALRPGRARQGEPSEYGQNCEMWAPQTLVMDLRLCLWHDDEATRDEIGFVGRKIGRDASGLLLSSSA</sequence>
<feature type="region of interest" description="Disordered" evidence="1">
    <location>
        <begin position="249"/>
        <end position="294"/>
    </location>
</feature>
<keyword evidence="3" id="KW-1185">Reference proteome</keyword>